<feature type="transmembrane region" description="Helical" evidence="1">
    <location>
        <begin position="130"/>
        <end position="150"/>
    </location>
</feature>
<dbReference type="STRING" id="44933.SAMN05660971_02077"/>
<evidence type="ECO:0000313" key="5">
    <source>
        <dbReference type="Proteomes" id="UP000184123"/>
    </source>
</evidence>
<feature type="transmembrane region" description="Helical" evidence="1">
    <location>
        <begin position="83"/>
        <end position="101"/>
    </location>
</feature>
<evidence type="ECO:0000259" key="2">
    <source>
        <dbReference type="Pfam" id="PF07331"/>
    </source>
</evidence>
<proteinExistence type="predicted"/>
<feature type="transmembrane region" description="Helical" evidence="1">
    <location>
        <begin position="53"/>
        <end position="71"/>
    </location>
</feature>
<dbReference type="AlphaFoldDB" id="A0A1M7FUX7"/>
<feature type="transmembrane region" description="Helical" evidence="1">
    <location>
        <begin position="21"/>
        <end position="38"/>
    </location>
</feature>
<keyword evidence="1" id="KW-0812">Transmembrane</keyword>
<dbReference type="Proteomes" id="UP000321726">
    <property type="component" value="Unassembled WGS sequence"/>
</dbReference>
<evidence type="ECO:0000313" key="4">
    <source>
        <dbReference type="EMBL" id="SHM07750.1"/>
    </source>
</evidence>
<evidence type="ECO:0000313" key="3">
    <source>
        <dbReference type="EMBL" id="GEN23543.1"/>
    </source>
</evidence>
<evidence type="ECO:0000256" key="1">
    <source>
        <dbReference type="SAM" id="Phobius"/>
    </source>
</evidence>
<evidence type="ECO:0000313" key="6">
    <source>
        <dbReference type="Proteomes" id="UP000321726"/>
    </source>
</evidence>
<reference evidence="4 5" key="1">
    <citation type="submission" date="2016-11" db="EMBL/GenBank/DDBJ databases">
        <authorList>
            <person name="Jaros S."/>
            <person name="Januszkiewicz K."/>
            <person name="Wedrychowicz H."/>
        </authorList>
    </citation>
    <scope>NUCLEOTIDE SEQUENCE [LARGE SCALE GENOMIC DNA]</scope>
    <source>
        <strain evidence="4 5">DSM 4740</strain>
    </source>
</reference>
<organism evidence="4 5">
    <name type="scientific">Halomonas cupida</name>
    <dbReference type="NCBI Taxonomy" id="44933"/>
    <lineage>
        <taxon>Bacteria</taxon>
        <taxon>Pseudomonadati</taxon>
        <taxon>Pseudomonadota</taxon>
        <taxon>Gammaproteobacteria</taxon>
        <taxon>Oceanospirillales</taxon>
        <taxon>Halomonadaceae</taxon>
        <taxon>Halomonas</taxon>
    </lineage>
</organism>
<dbReference type="OrthoDB" id="6163127at2"/>
<dbReference type="RefSeq" id="WP_073435141.1">
    <property type="nucleotide sequence ID" value="NZ_BJXU01000047.1"/>
</dbReference>
<dbReference type="Proteomes" id="UP000184123">
    <property type="component" value="Unassembled WGS sequence"/>
</dbReference>
<dbReference type="EMBL" id="BJXU01000047">
    <property type="protein sequence ID" value="GEN23543.1"/>
    <property type="molecule type" value="Genomic_DNA"/>
</dbReference>
<feature type="transmembrane region" description="Helical" evidence="1">
    <location>
        <begin position="107"/>
        <end position="123"/>
    </location>
</feature>
<dbReference type="EMBL" id="FRCA01000005">
    <property type="protein sequence ID" value="SHM07750.1"/>
    <property type="molecule type" value="Genomic_DNA"/>
</dbReference>
<dbReference type="InterPro" id="IPR009936">
    <property type="entry name" value="DUF1468"/>
</dbReference>
<feature type="domain" description="DUF1468" evidence="2">
    <location>
        <begin position="22"/>
        <end position="153"/>
    </location>
</feature>
<reference evidence="3 6" key="2">
    <citation type="submission" date="2019-07" db="EMBL/GenBank/DDBJ databases">
        <title>Whole genome shotgun sequence of Halomonas cupida NBRC 102219.</title>
        <authorList>
            <person name="Hosoyama A."/>
            <person name="Uohara A."/>
            <person name="Ohji S."/>
            <person name="Ichikawa N."/>
        </authorList>
    </citation>
    <scope>NUCLEOTIDE SEQUENCE [LARGE SCALE GENOMIC DNA]</scope>
    <source>
        <strain evidence="3 6">NBRC 102219</strain>
    </source>
</reference>
<accession>A0A1M7FUX7</accession>
<keyword evidence="6" id="KW-1185">Reference proteome</keyword>
<protein>
    <submittedName>
        <fullName evidence="4">Putative tricarboxylic transport membrane protein</fullName>
    </submittedName>
</protein>
<name>A0A1M7FUX7_9GAMM</name>
<keyword evidence="1" id="KW-0472">Membrane</keyword>
<keyword evidence="1" id="KW-1133">Transmembrane helix</keyword>
<dbReference type="Pfam" id="PF07331">
    <property type="entry name" value="TctB"/>
    <property type="match status" value="1"/>
</dbReference>
<sequence>MSELSEAHAQDNRRPAPVGDRIAGAILLVLAVAAWWHSHSFVTGFMQPVGPGAFPRLVTIPMAVLALYLIVRPGFNERWPDRAGLARQLAVVVLLVVYASLLEPLGFVPVSMVGAVLLIRLFGAHWRQALLAGVGLSIGLYLLFEHALGIPLPDMPWLELIGQGGR</sequence>
<gene>
    <name evidence="3" type="ORF">HCU01_14920</name>
    <name evidence="4" type="ORF">SAMN05660971_02077</name>
</gene>